<gene>
    <name evidence="2" type="ORF">CWI36_3342p0010</name>
</gene>
<evidence type="ECO:0000313" key="3">
    <source>
        <dbReference type="Proteomes" id="UP000291404"/>
    </source>
</evidence>
<keyword evidence="3" id="KW-1185">Reference proteome</keyword>
<dbReference type="Proteomes" id="UP000291404">
    <property type="component" value="Unassembled WGS sequence"/>
</dbReference>
<keyword evidence="1" id="KW-1133">Transmembrane helix</keyword>
<evidence type="ECO:0000256" key="1">
    <source>
        <dbReference type="SAM" id="Phobius"/>
    </source>
</evidence>
<accession>A0A4Q9KRQ4</accession>
<protein>
    <submittedName>
        <fullName evidence="2">Uncharacterized protein</fullName>
    </submittedName>
</protein>
<proteinExistence type="predicted"/>
<reference evidence="2 3" key="1">
    <citation type="submission" date="2017-12" db="EMBL/GenBank/DDBJ databases">
        <authorList>
            <person name="Pombert J.-F."/>
            <person name="Haag K.L."/>
            <person name="Ebert D."/>
        </authorList>
    </citation>
    <scope>NUCLEOTIDE SEQUENCE [LARGE SCALE GENOMIC DNA]</scope>
    <source>
        <strain evidence="2">BE-OM-2</strain>
    </source>
</reference>
<comment type="caution">
    <text evidence="2">The sequence shown here is derived from an EMBL/GenBank/DDBJ whole genome shotgun (WGS) entry which is preliminary data.</text>
</comment>
<feature type="transmembrane region" description="Helical" evidence="1">
    <location>
        <begin position="21"/>
        <end position="43"/>
    </location>
</feature>
<dbReference type="VEuPathDB" id="MicrosporidiaDB:CWI39_2658p0010"/>
<feature type="non-terminal residue" evidence="2">
    <location>
        <position position="111"/>
    </location>
</feature>
<organism evidence="2 3">
    <name type="scientific">Hamiltosporidium magnivora</name>
    <dbReference type="NCBI Taxonomy" id="148818"/>
    <lineage>
        <taxon>Eukaryota</taxon>
        <taxon>Fungi</taxon>
        <taxon>Fungi incertae sedis</taxon>
        <taxon>Microsporidia</taxon>
        <taxon>Dubosqiidae</taxon>
        <taxon>Hamiltosporidium</taxon>
    </lineage>
</organism>
<name>A0A4Q9KRQ4_9MICR</name>
<dbReference type="EMBL" id="PITI01003342">
    <property type="protein sequence ID" value="TBT96830.1"/>
    <property type="molecule type" value="Genomic_DNA"/>
</dbReference>
<sequence length="111" mass="13018">MCVEIYFTRISEKISLRKCHLIFMSLVCFPFLVNLTKIVFFLVNEENQISNLDISHSLLEKGIPGIDFIYPMNEEDKFSVFKNNIICFQSISKQPKYYIPKIVTIPYNKNA</sequence>
<keyword evidence="1" id="KW-0812">Transmembrane</keyword>
<dbReference type="VEuPathDB" id="MicrosporidiaDB:CWI36_3342p0010"/>
<dbReference type="AlphaFoldDB" id="A0A4Q9KRQ4"/>
<keyword evidence="1" id="KW-0472">Membrane</keyword>
<evidence type="ECO:0000313" key="2">
    <source>
        <dbReference type="EMBL" id="TBT96830.1"/>
    </source>
</evidence>